<dbReference type="RefSeq" id="WP_011642186.1">
    <property type="nucleotide sequence ID" value="NC_008347.1"/>
</dbReference>
<keyword evidence="9 11" id="KW-0472">Membrane</keyword>
<evidence type="ECO:0000256" key="8">
    <source>
        <dbReference type="ARBA" id="ARBA00023077"/>
    </source>
</evidence>
<feature type="signal peptide" evidence="12">
    <location>
        <begin position="1"/>
        <end position="35"/>
    </location>
</feature>
<name>Q0AT48_MARMM</name>
<dbReference type="InterPro" id="IPR000531">
    <property type="entry name" value="Beta-barrel_TonB"/>
</dbReference>
<keyword evidence="4" id="KW-0410">Iron transport</keyword>
<evidence type="ECO:0000256" key="9">
    <source>
        <dbReference type="ARBA" id="ARBA00023136"/>
    </source>
</evidence>
<keyword evidence="5" id="KW-0812">Transmembrane</keyword>
<dbReference type="PANTHER" id="PTHR32552:SF81">
    <property type="entry name" value="TONB-DEPENDENT OUTER MEMBRANE RECEPTOR"/>
    <property type="match status" value="1"/>
</dbReference>
<evidence type="ECO:0000256" key="3">
    <source>
        <dbReference type="ARBA" id="ARBA00022452"/>
    </source>
</evidence>
<evidence type="ECO:0000256" key="6">
    <source>
        <dbReference type="ARBA" id="ARBA00023004"/>
    </source>
</evidence>
<dbReference type="eggNOG" id="COG1629">
    <property type="taxonomic scope" value="Bacteria"/>
</dbReference>
<evidence type="ECO:0000259" key="14">
    <source>
        <dbReference type="Pfam" id="PF07715"/>
    </source>
</evidence>
<dbReference type="InterPro" id="IPR012910">
    <property type="entry name" value="Plug_dom"/>
</dbReference>
<evidence type="ECO:0000259" key="13">
    <source>
        <dbReference type="Pfam" id="PF00593"/>
    </source>
</evidence>
<dbReference type="InterPro" id="IPR036942">
    <property type="entry name" value="Beta-barrel_TonB_sf"/>
</dbReference>
<evidence type="ECO:0000256" key="2">
    <source>
        <dbReference type="ARBA" id="ARBA00022448"/>
    </source>
</evidence>
<proteinExistence type="inferred from homology"/>
<feature type="chain" id="PRO_5004168508" evidence="12">
    <location>
        <begin position="36"/>
        <end position="948"/>
    </location>
</feature>
<evidence type="ECO:0000313" key="16">
    <source>
        <dbReference type="Proteomes" id="UP000001964"/>
    </source>
</evidence>
<evidence type="ECO:0000256" key="4">
    <source>
        <dbReference type="ARBA" id="ARBA00022496"/>
    </source>
</evidence>
<evidence type="ECO:0000256" key="12">
    <source>
        <dbReference type="SAM" id="SignalP"/>
    </source>
</evidence>
<protein>
    <submittedName>
        <fullName evidence="15">TonB-dependent receptor</fullName>
    </submittedName>
</protein>
<dbReference type="OrthoDB" id="7313036at2"/>
<dbReference type="STRING" id="394221.Mmar10_0246"/>
<dbReference type="InterPro" id="IPR039426">
    <property type="entry name" value="TonB-dep_rcpt-like"/>
</dbReference>
<dbReference type="KEGG" id="mmr:Mmar10_0246"/>
<evidence type="ECO:0000256" key="5">
    <source>
        <dbReference type="ARBA" id="ARBA00022692"/>
    </source>
</evidence>
<dbReference type="EMBL" id="CP000449">
    <property type="protein sequence ID" value="ABI64539.1"/>
    <property type="molecule type" value="Genomic_DNA"/>
</dbReference>
<comment type="similarity">
    <text evidence="11">Belongs to the TonB-dependent receptor family.</text>
</comment>
<keyword evidence="8 11" id="KW-0798">TonB box</keyword>
<keyword evidence="10" id="KW-0998">Cell outer membrane</keyword>
<evidence type="ECO:0000313" key="15">
    <source>
        <dbReference type="EMBL" id="ABI64539.1"/>
    </source>
</evidence>
<dbReference type="AlphaFoldDB" id="Q0AT48"/>
<evidence type="ECO:0000256" key="7">
    <source>
        <dbReference type="ARBA" id="ARBA00023065"/>
    </source>
</evidence>
<dbReference type="Pfam" id="PF00593">
    <property type="entry name" value="TonB_dep_Rec_b-barrel"/>
    <property type="match status" value="1"/>
</dbReference>
<dbReference type="GO" id="GO:0006826">
    <property type="term" value="P:iron ion transport"/>
    <property type="evidence" value="ECO:0007669"/>
    <property type="project" value="UniProtKB-KW"/>
</dbReference>
<dbReference type="Pfam" id="PF07715">
    <property type="entry name" value="Plug"/>
    <property type="match status" value="1"/>
</dbReference>
<evidence type="ECO:0000256" key="1">
    <source>
        <dbReference type="ARBA" id="ARBA00004571"/>
    </source>
</evidence>
<keyword evidence="7" id="KW-0406">Ion transport</keyword>
<gene>
    <name evidence="15" type="ordered locus">Mmar10_0246</name>
</gene>
<dbReference type="GO" id="GO:0009279">
    <property type="term" value="C:cell outer membrane"/>
    <property type="evidence" value="ECO:0007669"/>
    <property type="project" value="UniProtKB-SubCell"/>
</dbReference>
<sequence length="948" mass="102885" precursor="true">MFNLGFKKAFLGSTSRVAIASLVSLSGAMGASSFAQVSDDGDEAEDVIVITVERREQSLQDLAGTATAFDGDEMKLLGVQSIADLNGRYPGLQIGNNQGNIEVFIRGVGSTNNTELGEPAAATHMDGIYIPRPSGFGSAFFDIQRVEVNVGPQGTLRGRNATAGSVNVIPWGPGLGVFDLAAEASIGNYGERSFEGVINVPVSQNAAFRLAGYAMSHDSYYENASPTSSDLGVSVPTASSEGVEVAEAADNWGARASFLVEPTSRLTMTFTADYLSEGGTGYTGTNYANPLGNGLTPSEISDPRSVIGRAMSPELDTVHWGLRAHLEYETDWFNVEYIGGHRDLVYDYKAATPLSPFYPGVIDNLRNPADGNLDEAFDNFSLFQSVTDSVSQVHEIRFFDELDNGAVWNAGVFAFSEDQRTFLGTTGDRGLFFSGLEFNQRTETEAFAVYADGTYPITDTFRVTAGVRYSEEEKTRTGVNARYGFAIGGAGYSCCGGVRVGTEGFEFNVFDRTIMNPDIDGDGTVTEAETLAFYMDGIRTFGARDNVDDIFANGPLVGVDLANPTQIASYPVCVDTIAGDFFTCPSPTDGIPWDDAATGIFTFALPFLGQIAPQNGFASFDFVDWRLRGEWDLTETNLLYASVSTGHNGGGFNDNLPSVTGVTINPAGGGTAPFDTSELAPTFNEESVVVYEVGSKNEFDTPDGRGYFNASAFYYDYSDLIQNVLLSVGQILDTSDVPLDTTAAPGSALGLVVNFNFNASDAEIYGAQFEAGYDLPYNLQWKGTLLWMPVARIQNSELIADSRFQADVAPLQAIPQSIDGFRLRRTPEWSIQTSISQALSFDHGDADWIISLGYRTEQHQDLFNGEVYPEFDFANDDPLRLNDLVDGYLTVDAGAGYNPGGNENLRIEAYVQNATDEQREQAIVITQFDNTRFFSRPRTYGLRFRWRR</sequence>
<dbReference type="SUPFAM" id="SSF56935">
    <property type="entry name" value="Porins"/>
    <property type="match status" value="1"/>
</dbReference>
<comment type="subcellular location">
    <subcellularLocation>
        <location evidence="1">Cell outer membrane</location>
        <topology evidence="1">Multi-pass membrane protein</topology>
    </subcellularLocation>
</comment>
<keyword evidence="16" id="KW-1185">Reference proteome</keyword>
<keyword evidence="6" id="KW-0408">Iron</keyword>
<accession>Q0AT48</accession>
<keyword evidence="2" id="KW-0813">Transport</keyword>
<evidence type="ECO:0000256" key="11">
    <source>
        <dbReference type="RuleBase" id="RU003357"/>
    </source>
</evidence>
<reference evidence="15 16" key="1">
    <citation type="submission" date="2006-08" db="EMBL/GenBank/DDBJ databases">
        <title>Complete sequence of Maricaulis maris MCS10.</title>
        <authorList>
            <consortium name="US DOE Joint Genome Institute"/>
            <person name="Copeland A."/>
            <person name="Lucas S."/>
            <person name="Lapidus A."/>
            <person name="Barry K."/>
            <person name="Detter J.C."/>
            <person name="Glavina del Rio T."/>
            <person name="Hammon N."/>
            <person name="Israni S."/>
            <person name="Dalin E."/>
            <person name="Tice H."/>
            <person name="Pitluck S."/>
            <person name="Saunders E."/>
            <person name="Brettin T."/>
            <person name="Bruce D."/>
            <person name="Han C."/>
            <person name="Tapia R."/>
            <person name="Gilna P."/>
            <person name="Schmutz J."/>
            <person name="Larimer F."/>
            <person name="Land M."/>
            <person name="Hauser L."/>
            <person name="Kyrpides N."/>
            <person name="Mikhailova N."/>
            <person name="Viollier P."/>
            <person name="Stephens C."/>
            <person name="Richardson P."/>
        </authorList>
    </citation>
    <scope>NUCLEOTIDE SEQUENCE [LARGE SCALE GENOMIC DNA]</scope>
    <source>
        <strain evidence="15 16">MCS10</strain>
    </source>
</reference>
<dbReference type="HOGENOM" id="CLU_008287_15_0_5"/>
<keyword evidence="12" id="KW-0732">Signal</keyword>
<dbReference type="PANTHER" id="PTHR32552">
    <property type="entry name" value="FERRICHROME IRON RECEPTOR-RELATED"/>
    <property type="match status" value="1"/>
</dbReference>
<feature type="domain" description="TonB-dependent receptor-like beta-barrel" evidence="13">
    <location>
        <begin position="617"/>
        <end position="913"/>
    </location>
</feature>
<dbReference type="Gene3D" id="2.40.170.20">
    <property type="entry name" value="TonB-dependent receptor, beta-barrel domain"/>
    <property type="match status" value="2"/>
</dbReference>
<organism evidence="15 16">
    <name type="scientific">Maricaulis maris (strain MCS10)</name>
    <name type="common">Caulobacter maris</name>
    <dbReference type="NCBI Taxonomy" id="394221"/>
    <lineage>
        <taxon>Bacteria</taxon>
        <taxon>Pseudomonadati</taxon>
        <taxon>Pseudomonadota</taxon>
        <taxon>Alphaproteobacteria</taxon>
        <taxon>Maricaulales</taxon>
        <taxon>Maricaulaceae</taxon>
        <taxon>Maricaulis</taxon>
    </lineage>
</organism>
<keyword evidence="3" id="KW-1134">Transmembrane beta strand</keyword>
<evidence type="ECO:0000256" key="10">
    <source>
        <dbReference type="ARBA" id="ARBA00023237"/>
    </source>
</evidence>
<keyword evidence="15" id="KW-0675">Receptor</keyword>
<feature type="domain" description="TonB-dependent receptor plug" evidence="14">
    <location>
        <begin position="59"/>
        <end position="164"/>
    </location>
</feature>
<dbReference type="Proteomes" id="UP000001964">
    <property type="component" value="Chromosome"/>
</dbReference>